<evidence type="ECO:0000313" key="2">
    <source>
        <dbReference type="EMBL" id="KAG2183236.1"/>
    </source>
</evidence>
<feature type="signal peptide" evidence="1">
    <location>
        <begin position="1"/>
        <end position="23"/>
    </location>
</feature>
<gene>
    <name evidence="2" type="ORF">INT43_006240</name>
</gene>
<dbReference type="EMBL" id="JAEPQZ010000003">
    <property type="protein sequence ID" value="KAG2183236.1"/>
    <property type="molecule type" value="Genomic_DNA"/>
</dbReference>
<accession>A0A8H7PZX4</accession>
<evidence type="ECO:0000256" key="1">
    <source>
        <dbReference type="SAM" id="SignalP"/>
    </source>
</evidence>
<proteinExistence type="predicted"/>
<sequence>MMVVKSIVFIVVRLCWDIWKMATYTMNTCLILFNPDWTLANNFKLVSGSHNITLPSDLSTKHSYIIVLFGDSGNASPEFTIVKS</sequence>
<keyword evidence="3" id="KW-1185">Reference proteome</keyword>
<dbReference type="Proteomes" id="UP000654370">
    <property type="component" value="Unassembled WGS sequence"/>
</dbReference>
<dbReference type="AlphaFoldDB" id="A0A8H7PZX4"/>
<dbReference type="OrthoDB" id="2339190at2759"/>
<evidence type="ECO:0000313" key="3">
    <source>
        <dbReference type="Proteomes" id="UP000654370"/>
    </source>
</evidence>
<feature type="chain" id="PRO_5034292914" evidence="1">
    <location>
        <begin position="24"/>
        <end position="84"/>
    </location>
</feature>
<organism evidence="2 3">
    <name type="scientific">Mortierella isabellina</name>
    <name type="common">Filamentous fungus</name>
    <name type="synonym">Umbelopsis isabellina</name>
    <dbReference type="NCBI Taxonomy" id="91625"/>
    <lineage>
        <taxon>Eukaryota</taxon>
        <taxon>Fungi</taxon>
        <taxon>Fungi incertae sedis</taxon>
        <taxon>Mucoromycota</taxon>
        <taxon>Mucoromycotina</taxon>
        <taxon>Umbelopsidomycetes</taxon>
        <taxon>Umbelopsidales</taxon>
        <taxon>Umbelopsidaceae</taxon>
        <taxon>Umbelopsis</taxon>
    </lineage>
</organism>
<keyword evidence="1" id="KW-0732">Signal</keyword>
<protein>
    <submittedName>
        <fullName evidence="2">Uncharacterized protein</fullName>
    </submittedName>
</protein>
<comment type="caution">
    <text evidence="2">The sequence shown here is derived from an EMBL/GenBank/DDBJ whole genome shotgun (WGS) entry which is preliminary data.</text>
</comment>
<name>A0A8H7PZX4_MORIS</name>
<reference evidence="2" key="1">
    <citation type="submission" date="2020-12" db="EMBL/GenBank/DDBJ databases">
        <title>Metabolic potential, ecology and presence of endohyphal bacteria is reflected in genomic diversity of Mucoromycotina.</title>
        <authorList>
            <person name="Muszewska A."/>
            <person name="Okrasinska A."/>
            <person name="Steczkiewicz K."/>
            <person name="Drgas O."/>
            <person name="Orlowska M."/>
            <person name="Perlinska-Lenart U."/>
            <person name="Aleksandrzak-Piekarczyk T."/>
            <person name="Szatraj K."/>
            <person name="Zielenkiewicz U."/>
            <person name="Pilsyk S."/>
            <person name="Malc E."/>
            <person name="Mieczkowski P."/>
            <person name="Kruszewska J.S."/>
            <person name="Biernat P."/>
            <person name="Pawlowska J."/>
        </authorList>
    </citation>
    <scope>NUCLEOTIDE SEQUENCE</scope>
    <source>
        <strain evidence="2">WA0000067209</strain>
    </source>
</reference>